<proteinExistence type="predicted"/>
<dbReference type="EMBL" id="GBEZ01025956">
    <property type="protein sequence ID" value="JAC61193.1"/>
    <property type="molecule type" value="Transcribed_RNA"/>
</dbReference>
<accession>A0A061QNB9</accession>
<gene>
    <name evidence="1" type="ORF">TSPGSL018_26909</name>
</gene>
<feature type="non-terminal residue" evidence="1">
    <location>
        <position position="1"/>
    </location>
</feature>
<dbReference type="AlphaFoldDB" id="A0A061QNB9"/>
<organism evidence="1">
    <name type="scientific">Tetraselmis sp. GSL018</name>
    <dbReference type="NCBI Taxonomy" id="582737"/>
    <lineage>
        <taxon>Eukaryota</taxon>
        <taxon>Viridiplantae</taxon>
        <taxon>Chlorophyta</taxon>
        <taxon>core chlorophytes</taxon>
        <taxon>Chlorodendrophyceae</taxon>
        <taxon>Chlorodendrales</taxon>
        <taxon>Chlorodendraceae</taxon>
        <taxon>Tetraselmis</taxon>
    </lineage>
</organism>
<sequence length="68" mass="7493">RDLLGGYDDLLLVCRVAVEDPEPPQLRRDRQAGAGAAKPPLKIFIADFTADVVLGHELRIQDAIRLVD</sequence>
<feature type="non-terminal residue" evidence="1">
    <location>
        <position position="68"/>
    </location>
</feature>
<evidence type="ECO:0000313" key="1">
    <source>
        <dbReference type="EMBL" id="JAC61193.1"/>
    </source>
</evidence>
<name>A0A061QNB9_9CHLO</name>
<reference evidence="1" key="1">
    <citation type="submission" date="2014-05" db="EMBL/GenBank/DDBJ databases">
        <title>The transcriptome of the halophilic microalga Tetraselmis sp. GSL018 isolated from the Great Salt Lake, Utah.</title>
        <authorList>
            <person name="Jinkerson R.E."/>
            <person name="D'Adamo S."/>
            <person name="Posewitz M.C."/>
        </authorList>
    </citation>
    <scope>NUCLEOTIDE SEQUENCE</scope>
    <source>
        <strain evidence="1">GSL018</strain>
    </source>
</reference>
<protein>
    <submittedName>
        <fullName evidence="1">Uncharacterized protein</fullName>
    </submittedName>
</protein>